<evidence type="ECO:0000256" key="2">
    <source>
        <dbReference type="SAM" id="MobiDB-lite"/>
    </source>
</evidence>
<dbReference type="EMBL" id="ML769777">
    <property type="protein sequence ID" value="KAE9387840.1"/>
    <property type="molecule type" value="Genomic_DNA"/>
</dbReference>
<dbReference type="Gene3D" id="1.10.443.10">
    <property type="entry name" value="Intergrase catalytic core"/>
    <property type="match status" value="1"/>
</dbReference>
<dbReference type="InterPro" id="IPR011010">
    <property type="entry name" value="DNA_brk_join_enz"/>
</dbReference>
<feature type="compositionally biased region" description="Polar residues" evidence="2">
    <location>
        <begin position="90"/>
        <end position="100"/>
    </location>
</feature>
<dbReference type="AlphaFoldDB" id="A0A6A4GRB2"/>
<sequence length="109" mass="12770">LLGYRNDSGELKVLTKSVFLNRCNQIWSEHGILRMTGHCFRIGGTTHYLIQGIAPDVMKMLGRWKSDAFLKYWRDLESLASIHLHRHHAQQSYSNRLQKSGTRHRYPPH</sequence>
<dbReference type="GO" id="GO:0015074">
    <property type="term" value="P:DNA integration"/>
    <property type="evidence" value="ECO:0007669"/>
    <property type="project" value="InterPro"/>
</dbReference>
<name>A0A6A4GRB2_9AGAR</name>
<dbReference type="Proteomes" id="UP000799118">
    <property type="component" value="Unassembled WGS sequence"/>
</dbReference>
<evidence type="ECO:0000313" key="4">
    <source>
        <dbReference type="Proteomes" id="UP000799118"/>
    </source>
</evidence>
<evidence type="ECO:0000313" key="3">
    <source>
        <dbReference type="EMBL" id="KAE9387840.1"/>
    </source>
</evidence>
<gene>
    <name evidence="3" type="ORF">BT96DRAFT_1076724</name>
</gene>
<evidence type="ECO:0000256" key="1">
    <source>
        <dbReference type="ARBA" id="ARBA00023172"/>
    </source>
</evidence>
<keyword evidence="1" id="KW-0233">DNA recombination</keyword>
<organism evidence="3 4">
    <name type="scientific">Gymnopus androsaceus JB14</name>
    <dbReference type="NCBI Taxonomy" id="1447944"/>
    <lineage>
        <taxon>Eukaryota</taxon>
        <taxon>Fungi</taxon>
        <taxon>Dikarya</taxon>
        <taxon>Basidiomycota</taxon>
        <taxon>Agaricomycotina</taxon>
        <taxon>Agaricomycetes</taxon>
        <taxon>Agaricomycetidae</taxon>
        <taxon>Agaricales</taxon>
        <taxon>Marasmiineae</taxon>
        <taxon>Omphalotaceae</taxon>
        <taxon>Gymnopus</taxon>
    </lineage>
</organism>
<dbReference type="SUPFAM" id="SSF56349">
    <property type="entry name" value="DNA breaking-rejoining enzymes"/>
    <property type="match status" value="1"/>
</dbReference>
<dbReference type="OrthoDB" id="3254696at2759"/>
<reference evidence="3" key="1">
    <citation type="journal article" date="2019" name="Environ. Microbiol.">
        <title>Fungal ecological strategies reflected in gene transcription - a case study of two litter decomposers.</title>
        <authorList>
            <person name="Barbi F."/>
            <person name="Kohler A."/>
            <person name="Barry K."/>
            <person name="Baskaran P."/>
            <person name="Daum C."/>
            <person name="Fauchery L."/>
            <person name="Ihrmark K."/>
            <person name="Kuo A."/>
            <person name="LaButti K."/>
            <person name="Lipzen A."/>
            <person name="Morin E."/>
            <person name="Grigoriev I.V."/>
            <person name="Henrissat B."/>
            <person name="Lindahl B."/>
            <person name="Martin F."/>
        </authorList>
    </citation>
    <scope>NUCLEOTIDE SEQUENCE</scope>
    <source>
        <strain evidence="3">JB14</strain>
    </source>
</reference>
<dbReference type="GO" id="GO:0006310">
    <property type="term" value="P:DNA recombination"/>
    <property type="evidence" value="ECO:0007669"/>
    <property type="project" value="UniProtKB-KW"/>
</dbReference>
<keyword evidence="4" id="KW-1185">Reference proteome</keyword>
<feature type="non-terminal residue" evidence="3">
    <location>
        <position position="1"/>
    </location>
</feature>
<accession>A0A6A4GRB2</accession>
<dbReference type="InterPro" id="IPR013762">
    <property type="entry name" value="Integrase-like_cat_sf"/>
</dbReference>
<feature type="region of interest" description="Disordered" evidence="2">
    <location>
        <begin position="90"/>
        <end position="109"/>
    </location>
</feature>
<evidence type="ECO:0008006" key="5">
    <source>
        <dbReference type="Google" id="ProtNLM"/>
    </source>
</evidence>
<dbReference type="GO" id="GO:0003677">
    <property type="term" value="F:DNA binding"/>
    <property type="evidence" value="ECO:0007669"/>
    <property type="project" value="InterPro"/>
</dbReference>
<protein>
    <recommendedName>
        <fullName evidence="5">Tyr recombinase domain-containing protein</fullName>
    </recommendedName>
</protein>
<proteinExistence type="predicted"/>